<sequence length="223" mass="24282">MTSSLPSRLTRRELRRRAEAVRTHAGGGQARILMVCTGNICRSPMAEVLLRAQLDGAARIRSAGTRAMIDKPMTADAQELAVEFGASEEEVAAHRARWLLEPVAEDADLILTMSREHRTSAVELAPRLLRQTFTIREFARLSDRLTADQIKSTADAAGDSPRARLAAVTALVALQRGATAPASQADDEVIDPYRRSRETYEKSAAQLVPAIDEVARVLRAALG</sequence>
<feature type="domain" description="Phosphotyrosine protein phosphatase I" evidence="4">
    <location>
        <begin position="30"/>
        <end position="217"/>
    </location>
</feature>
<keyword evidence="3" id="KW-0904">Protein phosphatase</keyword>
<evidence type="ECO:0000313" key="5">
    <source>
        <dbReference type="EMBL" id="MEW1976683.1"/>
    </source>
</evidence>
<evidence type="ECO:0000256" key="1">
    <source>
        <dbReference type="ARBA" id="ARBA00011063"/>
    </source>
</evidence>
<dbReference type="SUPFAM" id="SSF52788">
    <property type="entry name" value="Phosphotyrosine protein phosphatases I"/>
    <property type="match status" value="1"/>
</dbReference>
<evidence type="ECO:0000256" key="3">
    <source>
        <dbReference type="ARBA" id="ARBA00022912"/>
    </source>
</evidence>
<dbReference type="PANTHER" id="PTHR11717">
    <property type="entry name" value="LOW MOLECULAR WEIGHT PROTEIN TYROSINE PHOSPHATASE"/>
    <property type="match status" value="1"/>
</dbReference>
<dbReference type="Proteomes" id="UP001553715">
    <property type="component" value="Unassembled WGS sequence"/>
</dbReference>
<dbReference type="Gene3D" id="3.40.50.2300">
    <property type="match status" value="1"/>
</dbReference>
<comment type="similarity">
    <text evidence="1">Belongs to the low molecular weight phosphotyrosine protein phosphatase family.</text>
</comment>
<keyword evidence="2" id="KW-0378">Hydrolase</keyword>
<comment type="caution">
    <text evidence="5">The sequence shown here is derived from an EMBL/GenBank/DDBJ whole genome shotgun (WGS) entry which is preliminary data.</text>
</comment>
<dbReference type="InterPro" id="IPR036196">
    <property type="entry name" value="Ptyr_pPase_sf"/>
</dbReference>
<dbReference type="PRINTS" id="PR00719">
    <property type="entry name" value="LMWPTPASE"/>
</dbReference>
<evidence type="ECO:0000256" key="2">
    <source>
        <dbReference type="ARBA" id="ARBA00022801"/>
    </source>
</evidence>
<proteinExistence type="inferred from homology"/>
<dbReference type="EMBL" id="JBFBMH010000042">
    <property type="protein sequence ID" value="MEW1976683.1"/>
    <property type="molecule type" value="Genomic_DNA"/>
</dbReference>
<gene>
    <name evidence="5" type="ORF">AB0301_16635</name>
</gene>
<name>A0ABV3LPJ3_9MICO</name>
<evidence type="ECO:0000313" key="6">
    <source>
        <dbReference type="Proteomes" id="UP001553715"/>
    </source>
</evidence>
<keyword evidence="6" id="KW-1185">Reference proteome</keyword>
<dbReference type="RefSeq" id="WP_366233506.1">
    <property type="nucleotide sequence ID" value="NZ_JBFBMH010000042.1"/>
</dbReference>
<reference evidence="5 6" key="1">
    <citation type="submission" date="2024-06" db="EMBL/GenBank/DDBJ databases">
        <title>The Natural Products Discovery Center: Release of the First 8490 Sequenced Strains for Exploring Actinobacteria Biosynthetic Diversity.</title>
        <authorList>
            <person name="Kalkreuter E."/>
            <person name="Kautsar S.A."/>
            <person name="Yang D."/>
            <person name="Bader C.D."/>
            <person name="Teijaro C.N."/>
            <person name="Fluegel L."/>
            <person name="Davis C.M."/>
            <person name="Simpson J.R."/>
            <person name="Lauterbach L."/>
            <person name="Steele A.D."/>
            <person name="Gui C."/>
            <person name="Meng S."/>
            <person name="Li G."/>
            <person name="Viehrig K."/>
            <person name="Ye F."/>
            <person name="Su P."/>
            <person name="Kiefer A.F."/>
            <person name="Nichols A."/>
            <person name="Cepeda A.J."/>
            <person name="Yan W."/>
            <person name="Fan B."/>
            <person name="Jiang Y."/>
            <person name="Adhikari A."/>
            <person name="Zheng C.-J."/>
            <person name="Schuster L."/>
            <person name="Cowan T.M."/>
            <person name="Smanski M.J."/>
            <person name="Chevrette M.G."/>
            <person name="De Carvalho L.P.S."/>
            <person name="Shen B."/>
        </authorList>
    </citation>
    <scope>NUCLEOTIDE SEQUENCE [LARGE SCALE GENOMIC DNA]</scope>
    <source>
        <strain evidence="5 6">NPDC077434</strain>
    </source>
</reference>
<dbReference type="PANTHER" id="PTHR11717:SF31">
    <property type="entry name" value="LOW MOLECULAR WEIGHT PROTEIN-TYROSINE-PHOSPHATASE ETP-RELATED"/>
    <property type="match status" value="1"/>
</dbReference>
<accession>A0ABV3LPJ3</accession>
<dbReference type="InterPro" id="IPR023485">
    <property type="entry name" value="Ptyr_pPase"/>
</dbReference>
<dbReference type="SMART" id="SM00226">
    <property type="entry name" value="LMWPc"/>
    <property type="match status" value="1"/>
</dbReference>
<evidence type="ECO:0000259" key="4">
    <source>
        <dbReference type="SMART" id="SM00226"/>
    </source>
</evidence>
<dbReference type="Pfam" id="PF01451">
    <property type="entry name" value="LMWPc"/>
    <property type="match status" value="1"/>
</dbReference>
<organism evidence="5 6">
    <name type="scientific">Microbacterium profundi</name>
    <dbReference type="NCBI Taxonomy" id="450380"/>
    <lineage>
        <taxon>Bacteria</taxon>
        <taxon>Bacillati</taxon>
        <taxon>Actinomycetota</taxon>
        <taxon>Actinomycetes</taxon>
        <taxon>Micrococcales</taxon>
        <taxon>Microbacteriaceae</taxon>
        <taxon>Microbacterium</taxon>
    </lineage>
</organism>
<protein>
    <submittedName>
        <fullName evidence="5">Low molecular weight phosphatase family protein</fullName>
    </submittedName>
</protein>
<dbReference type="InterPro" id="IPR050438">
    <property type="entry name" value="LMW_PTPase"/>
</dbReference>
<dbReference type="InterPro" id="IPR017867">
    <property type="entry name" value="Tyr_phospatase_low_mol_wt"/>
</dbReference>